<name>A0A8D0NNS7_PIG</name>
<evidence type="ECO:0000313" key="1">
    <source>
        <dbReference type="Ensembl" id="ENSSSCP00015019788.1"/>
    </source>
</evidence>
<reference evidence="1" key="1">
    <citation type="submission" date="2025-08" db="UniProtKB">
        <authorList>
            <consortium name="Ensembl"/>
        </authorList>
    </citation>
    <scope>IDENTIFICATION</scope>
</reference>
<dbReference type="Proteomes" id="UP000694726">
    <property type="component" value="Unplaced"/>
</dbReference>
<accession>A0A8D0NNS7</accession>
<dbReference type="AlphaFoldDB" id="A0A8D0NNS7"/>
<dbReference type="Ensembl" id="ENSSSCT00015049658.1">
    <property type="protein sequence ID" value="ENSSSCP00015019788.1"/>
    <property type="gene ID" value="ENSSSCG00015037364.1"/>
</dbReference>
<evidence type="ECO:0000313" key="2">
    <source>
        <dbReference type="Proteomes" id="UP000694726"/>
    </source>
</evidence>
<protein>
    <submittedName>
        <fullName evidence="1">Uncharacterized protein</fullName>
    </submittedName>
</protein>
<sequence length="136" mass="14803">MTRNYMCLSPELPKALTQTQDRRGAGIIITAANIYGVITVPDTVLSSSHTTSLNPHPIGGIIQRRKLRQAIGCWYRMQGLTPTSSTGLGSWLHDPDVAISFHVHLGHHGPQLLQDVLTALDLSVEVPEFCPLAVGR</sequence>
<proteinExistence type="predicted"/>
<organism evidence="1 2">
    <name type="scientific">Sus scrofa</name>
    <name type="common">Pig</name>
    <dbReference type="NCBI Taxonomy" id="9823"/>
    <lineage>
        <taxon>Eukaryota</taxon>
        <taxon>Metazoa</taxon>
        <taxon>Chordata</taxon>
        <taxon>Craniata</taxon>
        <taxon>Vertebrata</taxon>
        <taxon>Euteleostomi</taxon>
        <taxon>Mammalia</taxon>
        <taxon>Eutheria</taxon>
        <taxon>Laurasiatheria</taxon>
        <taxon>Artiodactyla</taxon>
        <taxon>Suina</taxon>
        <taxon>Suidae</taxon>
        <taxon>Sus</taxon>
    </lineage>
</organism>